<dbReference type="STRING" id="7897.ENSLACP00000002194"/>
<reference evidence="2" key="1">
    <citation type="submission" date="2011-08" db="EMBL/GenBank/DDBJ databases">
        <title>The draft genome of Latimeria chalumnae.</title>
        <authorList>
            <person name="Di Palma F."/>
            <person name="Alfoldi J."/>
            <person name="Johnson J."/>
            <person name="Berlin A."/>
            <person name="Gnerre S."/>
            <person name="Jaffe D."/>
            <person name="MacCallum I."/>
            <person name="Young S."/>
            <person name="Walker B.J."/>
            <person name="Lander E."/>
            <person name="Lindblad-Toh K."/>
        </authorList>
    </citation>
    <scope>NUCLEOTIDE SEQUENCE [LARGE SCALE GENOMIC DNA]</scope>
    <source>
        <strain evidence="2">Wild caught</strain>
    </source>
</reference>
<dbReference type="InterPro" id="IPR036691">
    <property type="entry name" value="Endo/exonu/phosph_ase_sf"/>
</dbReference>
<proteinExistence type="predicted"/>
<dbReference type="Ensembl" id="ENSLACT00000002211.1">
    <property type="protein sequence ID" value="ENSLACP00000002194.1"/>
    <property type="gene ID" value="ENSLACG00000001960.1"/>
</dbReference>
<reference evidence="1" key="3">
    <citation type="submission" date="2025-09" db="UniProtKB">
        <authorList>
            <consortium name="Ensembl"/>
        </authorList>
    </citation>
    <scope>IDENTIFICATION</scope>
</reference>
<dbReference type="Proteomes" id="UP000008672">
    <property type="component" value="Unassembled WGS sequence"/>
</dbReference>
<evidence type="ECO:0000313" key="2">
    <source>
        <dbReference type="Proteomes" id="UP000008672"/>
    </source>
</evidence>
<name>H2ZXS3_LATCH</name>
<dbReference type="EMBL" id="AFYH01249630">
    <property type="status" value="NOT_ANNOTATED_CDS"/>
    <property type="molecule type" value="Genomic_DNA"/>
</dbReference>
<sequence length="289" mass="33148">HPTSKEYSFYSKVHNMFSRIDLMLISTSLLPRVESCSYLLCSISDHSPLNLTMDFPEVRPPDRQWWLSPRLLIREGSMAMSWNRIDQSLEVNIPAFSALDIIWEALKATLRGHVISYSVAHRKKAQVQLLELELDLRWAKTEYYKSHSVESRERVAKIRHELNMLSTSKAEYTLLRTKSRYYARGDKVGKLLAWQMQKEESECRIQEINTSDSATSREPGVINETFASYYSTLYTSETGSQGGGDHKSQFLDGIVIPALKEEDKLLLEWPITEEEVISAIEGLPTAIEP</sequence>
<dbReference type="GeneTree" id="ENSGT01040000240943"/>
<dbReference type="SUPFAM" id="SSF56219">
    <property type="entry name" value="DNase I-like"/>
    <property type="match status" value="1"/>
</dbReference>
<organism evidence="1 2">
    <name type="scientific">Latimeria chalumnae</name>
    <name type="common">Coelacanth</name>
    <dbReference type="NCBI Taxonomy" id="7897"/>
    <lineage>
        <taxon>Eukaryota</taxon>
        <taxon>Metazoa</taxon>
        <taxon>Chordata</taxon>
        <taxon>Craniata</taxon>
        <taxon>Vertebrata</taxon>
        <taxon>Euteleostomi</taxon>
        <taxon>Coelacanthiformes</taxon>
        <taxon>Coelacanthidae</taxon>
        <taxon>Latimeria</taxon>
    </lineage>
</organism>
<dbReference type="InParanoid" id="H2ZXS3"/>
<accession>H2ZXS3</accession>
<dbReference type="AlphaFoldDB" id="H2ZXS3"/>
<dbReference type="HOGENOM" id="CLU_000680_2_1_1"/>
<reference evidence="1" key="2">
    <citation type="submission" date="2025-08" db="UniProtKB">
        <authorList>
            <consortium name="Ensembl"/>
        </authorList>
    </citation>
    <scope>IDENTIFICATION</scope>
</reference>
<keyword evidence="2" id="KW-1185">Reference proteome</keyword>
<dbReference type="Gene3D" id="3.60.10.10">
    <property type="entry name" value="Endonuclease/exonuclease/phosphatase"/>
    <property type="match status" value="1"/>
</dbReference>
<evidence type="ECO:0000313" key="1">
    <source>
        <dbReference type="Ensembl" id="ENSLACP00000002194.1"/>
    </source>
</evidence>
<protein>
    <recommendedName>
        <fullName evidence="3">Endonuclease/exonuclease/phosphatase domain-containing protein</fullName>
    </recommendedName>
</protein>
<evidence type="ECO:0008006" key="3">
    <source>
        <dbReference type="Google" id="ProtNLM"/>
    </source>
</evidence>